<name>A0A923NA09_9BACT</name>
<sequence>MAVPGSSNARTSLIVQLSPTKSAKLSFTVQIILTLFWLAWSVMLLVTDDGTDGANYLYYVFFALALVFFGYVVLQNTSVFGVQSYIEVTPQYIVQKYGVFRTKHIFAIPDIAAVHISPYALRVTLKDSTKVYLDLKQVRKKRDLDKIKNKIKDMAALNGFALSESTANRP</sequence>
<reference evidence="2" key="1">
    <citation type="submission" date="2020-08" db="EMBL/GenBank/DDBJ databases">
        <title>Pontibacter sp. SD6 16S ribosomal RNA gene Genome sequencing and assembly.</title>
        <authorList>
            <person name="Kang M."/>
        </authorList>
    </citation>
    <scope>NUCLEOTIDE SEQUENCE</scope>
    <source>
        <strain evidence="2">SD6</strain>
    </source>
</reference>
<accession>A0A923NA09</accession>
<keyword evidence="3" id="KW-1185">Reference proteome</keyword>
<dbReference type="EMBL" id="JACRVF010000002">
    <property type="protein sequence ID" value="MBC5993155.1"/>
    <property type="molecule type" value="Genomic_DNA"/>
</dbReference>
<keyword evidence="1" id="KW-1133">Transmembrane helix</keyword>
<evidence type="ECO:0000313" key="2">
    <source>
        <dbReference type="EMBL" id="MBC5993155.1"/>
    </source>
</evidence>
<comment type="caution">
    <text evidence="2">The sequence shown here is derived from an EMBL/GenBank/DDBJ whole genome shotgun (WGS) entry which is preliminary data.</text>
</comment>
<evidence type="ECO:0000313" key="3">
    <source>
        <dbReference type="Proteomes" id="UP000603640"/>
    </source>
</evidence>
<proteinExistence type="predicted"/>
<dbReference type="AlphaFoldDB" id="A0A923NA09"/>
<protein>
    <submittedName>
        <fullName evidence="2">Uncharacterized protein</fullName>
    </submittedName>
</protein>
<dbReference type="Proteomes" id="UP000603640">
    <property type="component" value="Unassembled WGS sequence"/>
</dbReference>
<keyword evidence="1" id="KW-0812">Transmembrane</keyword>
<dbReference type="RefSeq" id="WP_187067161.1">
    <property type="nucleotide sequence ID" value="NZ_JACRVF010000002.1"/>
</dbReference>
<evidence type="ECO:0000256" key="1">
    <source>
        <dbReference type="SAM" id="Phobius"/>
    </source>
</evidence>
<feature type="transmembrane region" description="Helical" evidence="1">
    <location>
        <begin position="56"/>
        <end position="74"/>
    </location>
</feature>
<feature type="transmembrane region" description="Helical" evidence="1">
    <location>
        <begin position="25"/>
        <end position="44"/>
    </location>
</feature>
<organism evidence="2 3">
    <name type="scientific">Pontibacter cellulosilyticus</name>
    <dbReference type="NCBI Taxonomy" id="1720253"/>
    <lineage>
        <taxon>Bacteria</taxon>
        <taxon>Pseudomonadati</taxon>
        <taxon>Bacteroidota</taxon>
        <taxon>Cytophagia</taxon>
        <taxon>Cytophagales</taxon>
        <taxon>Hymenobacteraceae</taxon>
        <taxon>Pontibacter</taxon>
    </lineage>
</organism>
<gene>
    <name evidence="2" type="ORF">H8S84_09950</name>
</gene>
<keyword evidence="1" id="KW-0472">Membrane</keyword>